<protein>
    <submittedName>
        <fullName evidence="5">Oidioi.mRNA.OKI2018_I69.chr1.g3258.t1.cds</fullName>
    </submittedName>
</protein>
<reference evidence="5 6" key="1">
    <citation type="submission" date="2021-04" db="EMBL/GenBank/DDBJ databases">
        <authorList>
            <person name="Bliznina A."/>
        </authorList>
    </citation>
    <scope>NUCLEOTIDE SEQUENCE [LARGE SCALE GENOMIC DNA]</scope>
</reference>
<accession>A0ABN7STE9</accession>
<feature type="domain" description="RING-type" evidence="4">
    <location>
        <begin position="73"/>
        <end position="127"/>
    </location>
</feature>
<evidence type="ECO:0000313" key="5">
    <source>
        <dbReference type="EMBL" id="CAG5107313.1"/>
    </source>
</evidence>
<keyword evidence="1" id="KW-0479">Metal-binding</keyword>
<dbReference type="Gene3D" id="3.30.40.10">
    <property type="entry name" value="Zinc/RING finger domain, C3HC4 (zinc finger)"/>
    <property type="match status" value="1"/>
</dbReference>
<dbReference type="SMART" id="SM00184">
    <property type="entry name" value="RING"/>
    <property type="match status" value="1"/>
</dbReference>
<evidence type="ECO:0000256" key="1">
    <source>
        <dbReference type="ARBA" id="ARBA00022723"/>
    </source>
</evidence>
<evidence type="ECO:0000259" key="4">
    <source>
        <dbReference type="SMART" id="SM00184"/>
    </source>
</evidence>
<keyword evidence="3" id="KW-0862">Zinc</keyword>
<gene>
    <name evidence="5" type="ORF">OKIOD_LOCUS12023</name>
</gene>
<proteinExistence type="predicted"/>
<dbReference type="Proteomes" id="UP001158576">
    <property type="component" value="Chromosome 1"/>
</dbReference>
<evidence type="ECO:0000313" key="6">
    <source>
        <dbReference type="Proteomes" id="UP001158576"/>
    </source>
</evidence>
<dbReference type="EMBL" id="OU015566">
    <property type="protein sequence ID" value="CAG5107313.1"/>
    <property type="molecule type" value="Genomic_DNA"/>
</dbReference>
<organism evidence="5 6">
    <name type="scientific">Oikopleura dioica</name>
    <name type="common">Tunicate</name>
    <dbReference type="NCBI Taxonomy" id="34765"/>
    <lineage>
        <taxon>Eukaryota</taxon>
        <taxon>Metazoa</taxon>
        <taxon>Chordata</taxon>
        <taxon>Tunicata</taxon>
        <taxon>Appendicularia</taxon>
        <taxon>Copelata</taxon>
        <taxon>Oikopleuridae</taxon>
        <taxon>Oikopleura</taxon>
    </lineage>
</organism>
<keyword evidence="6" id="KW-1185">Reference proteome</keyword>
<sequence>MKIDNSGDQDVHMDTSILCGRTRHEAATMEQTIRDIMRTTTSEGIFDRDDDILIMYSDLMVMNEDTLNNMIRCSVCLEIYNETSRQRACITECCHQACIRCIMMQINGASSGDSNSTVKRELNCPVCRKVFRAKQVLKLF</sequence>
<dbReference type="InterPro" id="IPR013083">
    <property type="entry name" value="Znf_RING/FYVE/PHD"/>
</dbReference>
<evidence type="ECO:0000256" key="3">
    <source>
        <dbReference type="ARBA" id="ARBA00022833"/>
    </source>
</evidence>
<keyword evidence="2" id="KW-0863">Zinc-finger</keyword>
<dbReference type="InterPro" id="IPR001841">
    <property type="entry name" value="Znf_RING"/>
</dbReference>
<evidence type="ECO:0000256" key="2">
    <source>
        <dbReference type="ARBA" id="ARBA00022771"/>
    </source>
</evidence>
<name>A0ABN7STE9_OIKDI</name>
<dbReference type="SUPFAM" id="SSF57850">
    <property type="entry name" value="RING/U-box"/>
    <property type="match status" value="1"/>
</dbReference>